<reference evidence="1" key="2">
    <citation type="journal article" date="2021" name="Microbiome">
        <title>Successional dynamics and alternative stable states in a saline activated sludge microbial community over 9 years.</title>
        <authorList>
            <person name="Wang Y."/>
            <person name="Ye J."/>
            <person name="Ju F."/>
            <person name="Liu L."/>
            <person name="Boyd J.A."/>
            <person name="Deng Y."/>
            <person name="Parks D.H."/>
            <person name="Jiang X."/>
            <person name="Yin X."/>
            <person name="Woodcroft B.J."/>
            <person name="Tyson G.W."/>
            <person name="Hugenholtz P."/>
            <person name="Polz M.F."/>
            <person name="Zhang T."/>
        </authorList>
    </citation>
    <scope>NUCLEOTIDE SEQUENCE</scope>
    <source>
        <strain evidence="1">HKST-UBA01</strain>
    </source>
</reference>
<evidence type="ECO:0000313" key="1">
    <source>
        <dbReference type="EMBL" id="MCA9726103.1"/>
    </source>
</evidence>
<sequence length="121" mass="13625">MESPLPGDWVGSEMRAFLSGGTSRASEAVRPDGHRADPVDEIDRALQGLGVDRLERVLLRRSGEQAPLHMLFDRTTGRFSPFVLPYDPVAFGARNHMDRERSRGECRVTHPVMTRFVPPNR</sequence>
<protein>
    <submittedName>
        <fullName evidence="1">Uncharacterized protein</fullName>
    </submittedName>
</protein>
<comment type="caution">
    <text evidence="1">The sequence shown here is derived from an EMBL/GenBank/DDBJ whole genome shotgun (WGS) entry which is preliminary data.</text>
</comment>
<evidence type="ECO:0000313" key="2">
    <source>
        <dbReference type="Proteomes" id="UP000697710"/>
    </source>
</evidence>
<dbReference type="Proteomes" id="UP000697710">
    <property type="component" value="Unassembled WGS sequence"/>
</dbReference>
<reference evidence="1" key="1">
    <citation type="submission" date="2020-04" db="EMBL/GenBank/DDBJ databases">
        <authorList>
            <person name="Zhang T."/>
        </authorList>
    </citation>
    <scope>NUCLEOTIDE SEQUENCE</scope>
    <source>
        <strain evidence="1">HKST-UBA01</strain>
    </source>
</reference>
<dbReference type="AlphaFoldDB" id="A0A956RMI8"/>
<accession>A0A956RMI8</accession>
<proteinExistence type="predicted"/>
<organism evidence="1 2">
    <name type="scientific">Eiseniibacteriota bacterium</name>
    <dbReference type="NCBI Taxonomy" id="2212470"/>
    <lineage>
        <taxon>Bacteria</taxon>
        <taxon>Candidatus Eiseniibacteriota</taxon>
    </lineage>
</organism>
<gene>
    <name evidence="1" type="ORF">KC729_00365</name>
</gene>
<name>A0A956RMI8_UNCEI</name>
<dbReference type="EMBL" id="JAGQHR010000003">
    <property type="protein sequence ID" value="MCA9726103.1"/>
    <property type="molecule type" value="Genomic_DNA"/>
</dbReference>